<evidence type="ECO:0000313" key="2">
    <source>
        <dbReference type="Proteomes" id="UP000700334"/>
    </source>
</evidence>
<dbReference type="AlphaFoldDB" id="A0A8J6AMG7"/>
<reference evidence="1" key="1">
    <citation type="journal article" date="2021" name="Evol. Appl.">
        <title>The genome of the Pyrenean desman and the effects of bottlenecks and inbreeding on the genomic landscape of an endangered species.</title>
        <authorList>
            <person name="Escoda L."/>
            <person name="Castresana J."/>
        </authorList>
    </citation>
    <scope>NUCLEOTIDE SEQUENCE</scope>
    <source>
        <strain evidence="1">IBE-C5619</strain>
    </source>
</reference>
<protein>
    <submittedName>
        <fullName evidence="1">Valacyclovir hydrolase</fullName>
    </submittedName>
</protein>
<dbReference type="OrthoDB" id="10028263at2759"/>
<gene>
    <name evidence="1" type="ORF">J0S82_020429</name>
</gene>
<name>A0A8J6AMG7_GALPY</name>
<accession>A0A8J6AMG7</accession>
<sequence>MPAFPGPNGVSLVRCPRFGQTIALVWGSLPHELLRESIMSGTLVPTGPPAAGLLEPTSRSWTGAMGTVGALRKGSSPALGLSKRFAGLCLQLGLRPPCQACRSEPERAGASRSEPELARVGGSMPECGGACGSEPSVQKLHLMPEGKHNLHLRFADEFNALVEDFLK</sequence>
<dbReference type="EMBL" id="JAGFMF010011450">
    <property type="protein sequence ID" value="KAG8522061.1"/>
    <property type="molecule type" value="Genomic_DNA"/>
</dbReference>
<keyword evidence="2" id="KW-1185">Reference proteome</keyword>
<organism evidence="1 2">
    <name type="scientific">Galemys pyrenaicus</name>
    <name type="common">Iberian desman</name>
    <name type="synonym">Pyrenean desman</name>
    <dbReference type="NCBI Taxonomy" id="202257"/>
    <lineage>
        <taxon>Eukaryota</taxon>
        <taxon>Metazoa</taxon>
        <taxon>Chordata</taxon>
        <taxon>Craniata</taxon>
        <taxon>Vertebrata</taxon>
        <taxon>Euteleostomi</taxon>
        <taxon>Mammalia</taxon>
        <taxon>Eutheria</taxon>
        <taxon>Laurasiatheria</taxon>
        <taxon>Eulipotyphla</taxon>
        <taxon>Talpidae</taxon>
        <taxon>Galemys</taxon>
    </lineage>
</organism>
<evidence type="ECO:0000313" key="1">
    <source>
        <dbReference type="EMBL" id="KAG8522061.1"/>
    </source>
</evidence>
<keyword evidence="1" id="KW-0378">Hydrolase</keyword>
<comment type="caution">
    <text evidence="1">The sequence shown here is derived from an EMBL/GenBank/DDBJ whole genome shotgun (WGS) entry which is preliminary data.</text>
</comment>
<proteinExistence type="predicted"/>
<dbReference type="Proteomes" id="UP000700334">
    <property type="component" value="Unassembled WGS sequence"/>
</dbReference>
<dbReference type="GO" id="GO:0016787">
    <property type="term" value="F:hydrolase activity"/>
    <property type="evidence" value="ECO:0007669"/>
    <property type="project" value="UniProtKB-KW"/>
</dbReference>